<name>A0A956NA96_UNCEI</name>
<evidence type="ECO:0000313" key="2">
    <source>
        <dbReference type="EMBL" id="MCA9755462.1"/>
    </source>
</evidence>
<accession>A0A956NA96</accession>
<proteinExistence type="predicted"/>
<evidence type="ECO:0000313" key="3">
    <source>
        <dbReference type="Proteomes" id="UP000739538"/>
    </source>
</evidence>
<evidence type="ECO:0000259" key="1">
    <source>
        <dbReference type="Pfam" id="PF06662"/>
    </source>
</evidence>
<reference evidence="2" key="2">
    <citation type="journal article" date="2021" name="Microbiome">
        <title>Successional dynamics and alternative stable states in a saline activated sludge microbial community over 9 years.</title>
        <authorList>
            <person name="Wang Y."/>
            <person name="Ye J."/>
            <person name="Ju F."/>
            <person name="Liu L."/>
            <person name="Boyd J.A."/>
            <person name="Deng Y."/>
            <person name="Parks D.H."/>
            <person name="Jiang X."/>
            <person name="Yin X."/>
            <person name="Woodcroft B.J."/>
            <person name="Tyson G.W."/>
            <person name="Hugenholtz P."/>
            <person name="Polz M.F."/>
            <person name="Zhang T."/>
        </authorList>
    </citation>
    <scope>NUCLEOTIDE SEQUENCE</scope>
    <source>
        <strain evidence="2">HKST-UBA02</strain>
    </source>
</reference>
<dbReference type="Proteomes" id="UP000739538">
    <property type="component" value="Unassembled WGS sequence"/>
</dbReference>
<reference evidence="2" key="1">
    <citation type="submission" date="2020-04" db="EMBL/GenBank/DDBJ databases">
        <authorList>
            <person name="Zhang T."/>
        </authorList>
    </citation>
    <scope>NUCLEOTIDE SEQUENCE</scope>
    <source>
        <strain evidence="2">HKST-UBA02</strain>
    </source>
</reference>
<dbReference type="AlphaFoldDB" id="A0A956NA96"/>
<protein>
    <recommendedName>
        <fullName evidence="1">D-glucuronyl C5-epimerase C-terminal domain-containing protein</fullName>
    </recommendedName>
</protein>
<organism evidence="2 3">
    <name type="scientific">Eiseniibacteriota bacterium</name>
    <dbReference type="NCBI Taxonomy" id="2212470"/>
    <lineage>
        <taxon>Bacteria</taxon>
        <taxon>Candidatus Eiseniibacteriota</taxon>
    </lineage>
</organism>
<sequence>MIVLTRNRVGVVLGLALLLVGGIVGVRAYQYCVGYYRQEYLPESKGNALSYYYVDWRRDWTDDAELARATPEGPVRFPRAVEVSSETWRYDPISVVQTGLTLHDQILDELGDGRRSLSSRGVPTERSPGEAGTLDRFEILVAQVDWLHENAEWRPDSVAVWPIPWYAGRYGLAPPWYSALSQGQGISLLVRTAAWGRPDDLVLAKAAVRSLLESDLPIVVRDARGVRFLEEFPVEPGPEVLNGCLLAWLGLWDFVRATDDERLRAQCLELLTRIEAQVPEYELSRWGLSGWTRYDRETSLPTSPTYQELHAAVALAIAEETGREFWYERAERWRRAASSLTRRLYVFGLVAWDKAWDKVWN</sequence>
<feature type="domain" description="D-glucuronyl C5-epimerase C-terminal" evidence="1">
    <location>
        <begin position="158"/>
        <end position="334"/>
    </location>
</feature>
<dbReference type="InterPro" id="IPR010598">
    <property type="entry name" value="C5-epim_C"/>
</dbReference>
<gene>
    <name evidence="2" type="ORF">KDA27_06650</name>
</gene>
<dbReference type="Pfam" id="PF06662">
    <property type="entry name" value="C5-epim_C"/>
    <property type="match status" value="1"/>
</dbReference>
<dbReference type="EMBL" id="JAGQHS010000023">
    <property type="protein sequence ID" value="MCA9755462.1"/>
    <property type="molecule type" value="Genomic_DNA"/>
</dbReference>
<comment type="caution">
    <text evidence="2">The sequence shown here is derived from an EMBL/GenBank/DDBJ whole genome shotgun (WGS) entry which is preliminary data.</text>
</comment>